<keyword evidence="2" id="KW-1185">Reference proteome</keyword>
<gene>
    <name evidence="1" type="ORF">Asi02nite_38030</name>
</gene>
<dbReference type="Gene3D" id="2.160.20.10">
    <property type="entry name" value="Single-stranded right-handed beta-helix, Pectin lyase-like"/>
    <property type="match status" value="1"/>
</dbReference>
<dbReference type="Proteomes" id="UP000604117">
    <property type="component" value="Unassembled WGS sequence"/>
</dbReference>
<name>A0ABQ4CSM1_9ACTN</name>
<reference evidence="1 2" key="1">
    <citation type="submission" date="2021-01" db="EMBL/GenBank/DDBJ databases">
        <title>Whole genome shotgun sequence of Asanoa siamensis NBRC 107932.</title>
        <authorList>
            <person name="Komaki H."/>
            <person name="Tamura T."/>
        </authorList>
    </citation>
    <scope>NUCLEOTIDE SEQUENCE [LARGE SCALE GENOMIC DNA]</scope>
    <source>
        <strain evidence="1 2">NBRC 107932</strain>
    </source>
</reference>
<dbReference type="InterPro" id="IPR012334">
    <property type="entry name" value="Pectin_lyas_fold"/>
</dbReference>
<proteinExistence type="predicted"/>
<dbReference type="RefSeq" id="WP_203714706.1">
    <property type="nucleotide sequence ID" value="NZ_BONE01000029.1"/>
</dbReference>
<protein>
    <recommendedName>
        <fullName evidence="3">DUF1565 domain-containing protein</fullName>
    </recommendedName>
</protein>
<evidence type="ECO:0008006" key="3">
    <source>
        <dbReference type="Google" id="ProtNLM"/>
    </source>
</evidence>
<dbReference type="EMBL" id="BONE01000029">
    <property type="protein sequence ID" value="GIF74285.1"/>
    <property type="molecule type" value="Genomic_DNA"/>
</dbReference>
<evidence type="ECO:0000313" key="1">
    <source>
        <dbReference type="EMBL" id="GIF74285.1"/>
    </source>
</evidence>
<accession>A0ABQ4CSM1</accession>
<comment type="caution">
    <text evidence="1">The sequence shown here is derived from an EMBL/GenBank/DDBJ whole genome shotgun (WGS) entry which is preliminary data.</text>
</comment>
<dbReference type="SUPFAM" id="SSF51126">
    <property type="entry name" value="Pectin lyase-like"/>
    <property type="match status" value="1"/>
</dbReference>
<evidence type="ECO:0000313" key="2">
    <source>
        <dbReference type="Proteomes" id="UP000604117"/>
    </source>
</evidence>
<dbReference type="InterPro" id="IPR011050">
    <property type="entry name" value="Pectin_lyase_fold/virulence"/>
</dbReference>
<organism evidence="1 2">
    <name type="scientific">Asanoa siamensis</name>
    <dbReference type="NCBI Taxonomy" id="926357"/>
    <lineage>
        <taxon>Bacteria</taxon>
        <taxon>Bacillati</taxon>
        <taxon>Actinomycetota</taxon>
        <taxon>Actinomycetes</taxon>
        <taxon>Micromonosporales</taxon>
        <taxon>Micromonosporaceae</taxon>
        <taxon>Asanoa</taxon>
    </lineage>
</organism>
<sequence length="853" mass="85248">MRVGRGLSLFTVGVLASVGLPVLGGGAAVAAEPPSTIHVSTDCGADADGTRARPYCTIRAAAEVVQPGQTVAVDEGVYTESVVVPSGQPGRPITFSAYRGPNRRVTVLPGDGPAFLLSGVSNVVIDGFSIGRLLHPGAPVVIENSSDVTITNGSVTADGVAAVQIKDGSRRVTVSAMAGSTTAGAPVFAVTSGATDTLLAGNTAQVLRTGATAPVGPGIAVADAPRTTITNNTVATDCLDAVTVTGSSGGFALYNSVVSTLLHSLSSYPNRCVLLPRPDPASVTPLTVAGAASTDSRVDYNVVNPVHGGASYAWDGATYANQAAFHAATGQGAHDINAEPDLAGPVNGWVPRATSPVIDSALATAPGIQARDLRGNAHADKPDSPNSGGGYVDRGAVELMPAGMVATATIAPAPDSGPLETVVTAGVTNGWTADGPIGTYSFATGDERPIVNRTGSARLAFARAGQACAKVIVSPDGFRGAWHAGPDQPTCTVLGANYNAVPPQRVLDTRSALGAPGASPVGPDAEVEFAVPAAAAGASAVVLNITATGSSASGYLKVYPAGDAEPTASNLNYAAGQTIANLVTVKVNDGKVRVRNGGRGAVHVLADLAGYYANTGNGLAAAAPARVLDTRAGAPIGPHGTVTVDLSSRLPAGTTAAVVNLTATSPTNTGLFTAFPPGAAVPTASNLNFVSGQTVNNMVIAPVVDGKVAFAHTGKGTVQLIVDLAGWFAPGAGDAYLPTSPTRLLDTRSTSTPVGPGQTVRVRVDTAACGAIGCGPRTAVVANLTATGAQRSGYLTVYPDGQDRPTQSVLNFAAGQTVASLFTAGLGEDSFLVYNGGKSTVDVLVDQAGFYLS</sequence>